<feature type="transmembrane region" description="Helical" evidence="1">
    <location>
        <begin position="6"/>
        <end position="27"/>
    </location>
</feature>
<protein>
    <submittedName>
        <fullName evidence="2">Uncharacterized protein</fullName>
    </submittedName>
</protein>
<name>A0AAD7ETL9_9AGAR</name>
<reference evidence="2" key="1">
    <citation type="submission" date="2023-03" db="EMBL/GenBank/DDBJ databases">
        <title>Massive genome expansion in bonnet fungi (Mycena s.s.) driven by repeated elements and novel gene families across ecological guilds.</title>
        <authorList>
            <consortium name="Lawrence Berkeley National Laboratory"/>
            <person name="Harder C.B."/>
            <person name="Miyauchi S."/>
            <person name="Viragh M."/>
            <person name="Kuo A."/>
            <person name="Thoen E."/>
            <person name="Andreopoulos B."/>
            <person name="Lu D."/>
            <person name="Skrede I."/>
            <person name="Drula E."/>
            <person name="Henrissat B."/>
            <person name="Morin E."/>
            <person name="Kohler A."/>
            <person name="Barry K."/>
            <person name="LaButti K."/>
            <person name="Morin E."/>
            <person name="Salamov A."/>
            <person name="Lipzen A."/>
            <person name="Mereny Z."/>
            <person name="Hegedus B."/>
            <person name="Baldrian P."/>
            <person name="Stursova M."/>
            <person name="Weitz H."/>
            <person name="Taylor A."/>
            <person name="Grigoriev I.V."/>
            <person name="Nagy L.G."/>
            <person name="Martin F."/>
            <person name="Kauserud H."/>
        </authorList>
    </citation>
    <scope>NUCLEOTIDE SEQUENCE</scope>
    <source>
        <strain evidence="2">CBHHK002</strain>
    </source>
</reference>
<organism evidence="2 3">
    <name type="scientific">Mycena albidolilacea</name>
    <dbReference type="NCBI Taxonomy" id="1033008"/>
    <lineage>
        <taxon>Eukaryota</taxon>
        <taxon>Fungi</taxon>
        <taxon>Dikarya</taxon>
        <taxon>Basidiomycota</taxon>
        <taxon>Agaricomycotina</taxon>
        <taxon>Agaricomycetes</taxon>
        <taxon>Agaricomycetidae</taxon>
        <taxon>Agaricales</taxon>
        <taxon>Marasmiineae</taxon>
        <taxon>Mycenaceae</taxon>
        <taxon>Mycena</taxon>
    </lineage>
</organism>
<dbReference type="AlphaFoldDB" id="A0AAD7ETL9"/>
<feature type="non-terminal residue" evidence="2">
    <location>
        <position position="1"/>
    </location>
</feature>
<evidence type="ECO:0000256" key="1">
    <source>
        <dbReference type="SAM" id="Phobius"/>
    </source>
</evidence>
<keyword evidence="3" id="KW-1185">Reference proteome</keyword>
<proteinExistence type="predicted"/>
<keyword evidence="1" id="KW-1133">Transmembrane helix</keyword>
<sequence length="155" mass="17081">DSTSTYFLAHSASGVYAFTLLFMPSILSTAPDLHANIKGTFIASAQSHFKPTGHDVGPYNMTNMYYGSPEEMTVHALPTLFQALPDEGVKWLSPLTLIECEHDPQWFKVVVGDFHKVLGGRAWREGTADHNHISFSCAVSMGQGEGCMEDVMVWI</sequence>
<keyword evidence="1" id="KW-0812">Transmembrane</keyword>
<comment type="caution">
    <text evidence="2">The sequence shown here is derived from an EMBL/GenBank/DDBJ whole genome shotgun (WGS) entry which is preliminary data.</text>
</comment>
<evidence type="ECO:0000313" key="3">
    <source>
        <dbReference type="Proteomes" id="UP001218218"/>
    </source>
</evidence>
<accession>A0AAD7ETL9</accession>
<keyword evidence="1" id="KW-0472">Membrane</keyword>
<dbReference type="Proteomes" id="UP001218218">
    <property type="component" value="Unassembled WGS sequence"/>
</dbReference>
<dbReference type="EMBL" id="JARIHO010000017">
    <property type="protein sequence ID" value="KAJ7348313.1"/>
    <property type="molecule type" value="Genomic_DNA"/>
</dbReference>
<gene>
    <name evidence="2" type="ORF">DFH08DRAFT_639123</name>
</gene>
<evidence type="ECO:0000313" key="2">
    <source>
        <dbReference type="EMBL" id="KAJ7348313.1"/>
    </source>
</evidence>
<feature type="non-terminal residue" evidence="2">
    <location>
        <position position="155"/>
    </location>
</feature>